<dbReference type="SUPFAM" id="SSF52374">
    <property type="entry name" value="Nucleotidylyl transferase"/>
    <property type="match status" value="1"/>
</dbReference>
<accession>A0A1I7I5T1</accession>
<dbReference type="InterPro" id="IPR033910">
    <property type="entry name" value="GluRS_core"/>
</dbReference>
<feature type="binding site" evidence="7">
    <location>
        <position position="106"/>
    </location>
    <ligand>
        <name>Zn(2+)</name>
        <dbReference type="ChEBI" id="CHEBI:29105"/>
    </ligand>
</feature>
<comment type="catalytic activity">
    <reaction evidence="7">
        <text>tRNA(Glu) + L-glutamate + ATP = L-glutamyl-tRNA(Glu) + AMP + diphosphate</text>
        <dbReference type="Rhea" id="RHEA:23540"/>
        <dbReference type="Rhea" id="RHEA-COMP:9663"/>
        <dbReference type="Rhea" id="RHEA-COMP:9680"/>
        <dbReference type="ChEBI" id="CHEBI:29985"/>
        <dbReference type="ChEBI" id="CHEBI:30616"/>
        <dbReference type="ChEBI" id="CHEBI:33019"/>
        <dbReference type="ChEBI" id="CHEBI:78442"/>
        <dbReference type="ChEBI" id="CHEBI:78520"/>
        <dbReference type="ChEBI" id="CHEBI:456215"/>
        <dbReference type="EC" id="6.1.1.17"/>
    </reaction>
</comment>
<dbReference type="InterPro" id="IPR001412">
    <property type="entry name" value="aa-tRNA-synth_I_CS"/>
</dbReference>
<keyword evidence="6 7" id="KW-0030">Aminoacyl-tRNA synthetase</keyword>
<dbReference type="Proteomes" id="UP000183508">
    <property type="component" value="Unassembled WGS sequence"/>
</dbReference>
<evidence type="ECO:0000259" key="8">
    <source>
        <dbReference type="Pfam" id="PF00749"/>
    </source>
</evidence>
<dbReference type="Gene3D" id="1.10.10.350">
    <property type="match status" value="1"/>
</dbReference>
<comment type="subunit">
    <text evidence="7">Monomer.</text>
</comment>
<dbReference type="PROSITE" id="PS00178">
    <property type="entry name" value="AA_TRNA_LIGASE_I"/>
    <property type="match status" value="1"/>
</dbReference>
<organism evidence="10 11">
    <name type="scientific">Alicyclobacillus macrosporangiidus</name>
    <dbReference type="NCBI Taxonomy" id="392015"/>
    <lineage>
        <taxon>Bacteria</taxon>
        <taxon>Bacillati</taxon>
        <taxon>Bacillota</taxon>
        <taxon>Bacilli</taxon>
        <taxon>Bacillales</taxon>
        <taxon>Alicyclobacillaceae</taxon>
        <taxon>Alicyclobacillus</taxon>
    </lineage>
</organism>
<keyword evidence="2 7" id="KW-0436">Ligase</keyword>
<proteinExistence type="inferred from homology"/>
<feature type="binding site" evidence="7">
    <location>
        <position position="133"/>
    </location>
    <ligand>
        <name>Zn(2+)</name>
        <dbReference type="ChEBI" id="CHEBI:29105"/>
    </ligand>
</feature>
<dbReference type="GO" id="GO:0005829">
    <property type="term" value="C:cytosol"/>
    <property type="evidence" value="ECO:0007669"/>
    <property type="project" value="TreeGrafter"/>
</dbReference>
<keyword evidence="4 7" id="KW-0067">ATP-binding</keyword>
<comment type="subcellular location">
    <subcellularLocation>
        <location evidence="7">Cytoplasm</location>
    </subcellularLocation>
</comment>
<evidence type="ECO:0000256" key="5">
    <source>
        <dbReference type="ARBA" id="ARBA00022917"/>
    </source>
</evidence>
<dbReference type="InterPro" id="IPR020751">
    <property type="entry name" value="aa-tRNA-synth_I_codon-bd_sub2"/>
</dbReference>
<dbReference type="InterPro" id="IPR000924">
    <property type="entry name" value="Glu/Gln-tRNA-synth"/>
</dbReference>
<dbReference type="InterPro" id="IPR004527">
    <property type="entry name" value="Glu-tRNA-ligase_bac/mito"/>
</dbReference>
<dbReference type="Pfam" id="PF00749">
    <property type="entry name" value="tRNA-synt_1c"/>
    <property type="match status" value="1"/>
</dbReference>
<reference evidence="11" key="1">
    <citation type="submission" date="2016-10" db="EMBL/GenBank/DDBJ databases">
        <authorList>
            <person name="Varghese N."/>
        </authorList>
    </citation>
    <scope>NUCLEOTIDE SEQUENCE [LARGE SCALE GENOMIC DNA]</scope>
    <source>
        <strain evidence="11">DSM 17980</strain>
    </source>
</reference>
<dbReference type="PRINTS" id="PR00987">
    <property type="entry name" value="TRNASYNTHGLU"/>
</dbReference>
<evidence type="ECO:0000256" key="4">
    <source>
        <dbReference type="ARBA" id="ARBA00022840"/>
    </source>
</evidence>
<feature type="binding site" evidence="7">
    <location>
        <position position="253"/>
    </location>
    <ligand>
        <name>ATP</name>
        <dbReference type="ChEBI" id="CHEBI:30616"/>
    </ligand>
</feature>
<dbReference type="PANTHER" id="PTHR43311">
    <property type="entry name" value="GLUTAMATE--TRNA LIGASE"/>
    <property type="match status" value="1"/>
</dbReference>
<dbReference type="InterPro" id="IPR014729">
    <property type="entry name" value="Rossmann-like_a/b/a_fold"/>
</dbReference>
<dbReference type="GO" id="GO:0006424">
    <property type="term" value="P:glutamyl-tRNA aminoacylation"/>
    <property type="evidence" value="ECO:0007669"/>
    <property type="project" value="UniProtKB-UniRule"/>
</dbReference>
<keyword evidence="7" id="KW-0963">Cytoplasm</keyword>
<evidence type="ECO:0000256" key="2">
    <source>
        <dbReference type="ARBA" id="ARBA00022598"/>
    </source>
</evidence>
<keyword evidence="11" id="KW-1185">Reference proteome</keyword>
<dbReference type="NCBIfam" id="TIGR00464">
    <property type="entry name" value="gltX_bact"/>
    <property type="match status" value="1"/>
</dbReference>
<keyword evidence="3 7" id="KW-0547">Nucleotide-binding</keyword>
<dbReference type="GO" id="GO:0000049">
    <property type="term" value="F:tRNA binding"/>
    <property type="evidence" value="ECO:0007669"/>
    <property type="project" value="InterPro"/>
</dbReference>
<dbReference type="InterPro" id="IPR020058">
    <property type="entry name" value="Glu/Gln-tRNA-synth_Ib_cat-dom"/>
</dbReference>
<dbReference type="RefSeq" id="WP_074950853.1">
    <property type="nucleotide sequence ID" value="NZ_FPBV01000006.1"/>
</dbReference>
<keyword evidence="5 7" id="KW-0648">Protein biosynthesis</keyword>
<dbReference type="InterPro" id="IPR008925">
    <property type="entry name" value="aa_tRNA-synth_I_cd-bd_sf"/>
</dbReference>
<evidence type="ECO:0000256" key="1">
    <source>
        <dbReference type="ARBA" id="ARBA00007894"/>
    </source>
</evidence>
<comment type="function">
    <text evidence="7">Catalyzes the attachment of glutamate to tRNA(Glu) in a two-step reaction: glutamate is first activated by ATP to form Glu-AMP and then transferred to the acceptor end of tRNA(Glu).</text>
</comment>
<evidence type="ECO:0000313" key="10">
    <source>
        <dbReference type="EMBL" id="SFU68282.1"/>
    </source>
</evidence>
<feature type="short sequence motif" description="'KMSKS' region" evidence="7">
    <location>
        <begin position="250"/>
        <end position="254"/>
    </location>
</feature>
<dbReference type="EMBL" id="FPBV01000006">
    <property type="protein sequence ID" value="SFU68282.1"/>
    <property type="molecule type" value="Genomic_DNA"/>
</dbReference>
<dbReference type="AlphaFoldDB" id="A0A1I7I5T1"/>
<keyword evidence="7" id="KW-0479">Metal-binding</keyword>
<protein>
    <recommendedName>
        <fullName evidence="7">Glutamate--tRNA ligase</fullName>
        <ecNumber evidence="7">6.1.1.17</ecNumber>
    </recommendedName>
    <alternativeName>
        <fullName evidence="7">Glutamyl-tRNA synthetase</fullName>
        <shortName evidence="7">GluRS</shortName>
    </alternativeName>
</protein>
<name>A0A1I7I5T1_9BACL</name>
<keyword evidence="7" id="KW-0862">Zinc</keyword>
<evidence type="ECO:0000256" key="7">
    <source>
        <dbReference type="HAMAP-Rule" id="MF_00022"/>
    </source>
</evidence>
<dbReference type="OrthoDB" id="9807503at2"/>
<dbReference type="Gene3D" id="3.40.50.620">
    <property type="entry name" value="HUPs"/>
    <property type="match status" value="1"/>
</dbReference>
<evidence type="ECO:0000256" key="6">
    <source>
        <dbReference type="ARBA" id="ARBA00023146"/>
    </source>
</evidence>
<dbReference type="PANTHER" id="PTHR43311:SF2">
    <property type="entry name" value="GLUTAMATE--TRNA LIGASE, MITOCHONDRIAL-RELATED"/>
    <property type="match status" value="1"/>
</dbReference>
<dbReference type="FunFam" id="3.40.50.620:FF:000045">
    <property type="entry name" value="Glutamate--tRNA ligase, mitochondrial"/>
    <property type="match status" value="1"/>
</dbReference>
<evidence type="ECO:0000313" key="11">
    <source>
        <dbReference type="Proteomes" id="UP000183508"/>
    </source>
</evidence>
<comment type="cofactor">
    <cofactor evidence="7">
        <name>Zn(2+)</name>
        <dbReference type="ChEBI" id="CHEBI:29105"/>
    </cofactor>
    <text evidence="7">Binds 1 zinc ion per subunit.</text>
</comment>
<dbReference type="SUPFAM" id="SSF48163">
    <property type="entry name" value="An anticodon-binding domain of class I aminoacyl-tRNA synthetases"/>
    <property type="match status" value="1"/>
</dbReference>
<dbReference type="GO" id="GO:0004818">
    <property type="term" value="F:glutamate-tRNA ligase activity"/>
    <property type="evidence" value="ECO:0007669"/>
    <property type="project" value="UniProtKB-UniRule"/>
</dbReference>
<sequence>MTVRVRYAPSPTGHLHIGGVRTALFNYLFARHHGGAFILRIEDTDLERNVAGAEEEMLEGFRWLGLTWDEGPDVGGPRGPYRCTERLPLYREALARLEAEGWVYPCFCTPEQLEAERQEALREGRVPRYSGRCRHLNEAERRERMAAGLRPNWRFAVPAGRTLTFDDGVRGSVSFVSDDLGDFVVVKSNGMPTYNFQVVVDDAAMAITHVIRGEEHLSNTPRQLLIYEALHLSPPAFAHLPQVLNADRKKLSKRDPNVQPLHVYRDRGYVPEALVNFLALLGWSPGGEEELLPMSELVARFDLNRVGHSGAIFDVEKLRWMAGVYLRKLPVSDLTRLVQDQLRRHGMALPEGTDAGWLERVVALHQDHLACAADFIEEAAGFFTPEVDWSDEARAVLGETGAADVVGMYLQLAKDDEDWSAEASRARFRRVQQALGVKGRHLFMPVRAAVTGAIHGPDLQQTIALLPKLWVLARLEAALRLTKPSASIQ</sequence>
<dbReference type="InterPro" id="IPR045462">
    <property type="entry name" value="aa-tRNA-synth_I_cd-bd"/>
</dbReference>
<dbReference type="HAMAP" id="MF_00022">
    <property type="entry name" value="Glu_tRNA_synth_type1"/>
    <property type="match status" value="1"/>
</dbReference>
<dbReference type="EC" id="6.1.1.17" evidence="7"/>
<dbReference type="CDD" id="cd00808">
    <property type="entry name" value="GluRS_core"/>
    <property type="match status" value="1"/>
</dbReference>
<dbReference type="eggNOG" id="COG0008">
    <property type="taxonomic scope" value="Bacteria"/>
</dbReference>
<gene>
    <name evidence="7" type="primary">gltX</name>
    <name evidence="10" type="ORF">SAMN05421543_10613</name>
</gene>
<feature type="binding site" evidence="7">
    <location>
        <position position="135"/>
    </location>
    <ligand>
        <name>Zn(2+)</name>
        <dbReference type="ChEBI" id="CHEBI:29105"/>
    </ligand>
</feature>
<evidence type="ECO:0000259" key="9">
    <source>
        <dbReference type="Pfam" id="PF19269"/>
    </source>
</evidence>
<feature type="short sequence motif" description="'HIGH' region" evidence="7">
    <location>
        <begin position="9"/>
        <end position="19"/>
    </location>
</feature>
<dbReference type="Pfam" id="PF19269">
    <property type="entry name" value="Anticodon_2"/>
    <property type="match status" value="1"/>
</dbReference>
<dbReference type="GO" id="GO:0008270">
    <property type="term" value="F:zinc ion binding"/>
    <property type="evidence" value="ECO:0007669"/>
    <property type="project" value="UniProtKB-UniRule"/>
</dbReference>
<feature type="domain" description="Aminoacyl-tRNA synthetase class I anticodon-binding" evidence="9">
    <location>
        <begin position="336"/>
        <end position="479"/>
    </location>
</feature>
<evidence type="ECO:0000256" key="3">
    <source>
        <dbReference type="ARBA" id="ARBA00022741"/>
    </source>
</evidence>
<comment type="similarity">
    <text evidence="1 7">Belongs to the class-I aminoacyl-tRNA synthetase family. Glutamate--tRNA ligase type 1 subfamily.</text>
</comment>
<dbReference type="STRING" id="392015.SAMN05421543_10613"/>
<feature type="domain" description="Glutamyl/glutaminyl-tRNA synthetase class Ib catalytic" evidence="8">
    <location>
        <begin position="3"/>
        <end position="320"/>
    </location>
</feature>
<feature type="binding site" evidence="7">
    <location>
        <position position="108"/>
    </location>
    <ligand>
        <name>Zn(2+)</name>
        <dbReference type="ChEBI" id="CHEBI:29105"/>
    </ligand>
</feature>
<dbReference type="InterPro" id="IPR049940">
    <property type="entry name" value="GluQ/Sye"/>
</dbReference>
<dbReference type="GO" id="GO:0005524">
    <property type="term" value="F:ATP binding"/>
    <property type="evidence" value="ECO:0007669"/>
    <property type="project" value="UniProtKB-UniRule"/>
</dbReference>